<dbReference type="RefSeq" id="WP_187065846.1">
    <property type="nucleotide sequence ID" value="NZ_JACRVF010000001.1"/>
</dbReference>
<organism evidence="2 3">
    <name type="scientific">Pontibacter cellulosilyticus</name>
    <dbReference type="NCBI Taxonomy" id="1720253"/>
    <lineage>
        <taxon>Bacteria</taxon>
        <taxon>Pseudomonadati</taxon>
        <taxon>Bacteroidota</taxon>
        <taxon>Cytophagia</taxon>
        <taxon>Cytophagales</taxon>
        <taxon>Hymenobacteraceae</taxon>
        <taxon>Pontibacter</taxon>
    </lineage>
</organism>
<evidence type="ECO:0000313" key="3">
    <source>
        <dbReference type="Proteomes" id="UP000603640"/>
    </source>
</evidence>
<evidence type="ECO:0000313" key="2">
    <source>
        <dbReference type="EMBL" id="MBC5991868.1"/>
    </source>
</evidence>
<comment type="caution">
    <text evidence="2">The sequence shown here is derived from an EMBL/GenBank/DDBJ whole genome shotgun (WGS) entry which is preliminary data.</text>
</comment>
<gene>
    <name evidence="2" type="ORF">H8S84_03355</name>
</gene>
<keyword evidence="1" id="KW-0812">Transmembrane</keyword>
<accession>A0A923SHN1</accession>
<keyword evidence="3" id="KW-1185">Reference proteome</keyword>
<feature type="transmembrane region" description="Helical" evidence="1">
    <location>
        <begin position="20"/>
        <end position="43"/>
    </location>
</feature>
<name>A0A923SHN1_9BACT</name>
<dbReference type="Proteomes" id="UP000603640">
    <property type="component" value="Unassembled WGS sequence"/>
</dbReference>
<reference evidence="2" key="1">
    <citation type="submission" date="2020-08" db="EMBL/GenBank/DDBJ databases">
        <title>Pontibacter sp. SD6 16S ribosomal RNA gene Genome sequencing and assembly.</title>
        <authorList>
            <person name="Kang M."/>
        </authorList>
    </citation>
    <scope>NUCLEOTIDE SEQUENCE</scope>
    <source>
        <strain evidence="2">SD6</strain>
    </source>
</reference>
<dbReference type="AlphaFoldDB" id="A0A923SHN1"/>
<evidence type="ECO:0008006" key="4">
    <source>
        <dbReference type="Google" id="ProtNLM"/>
    </source>
</evidence>
<keyword evidence="1" id="KW-1133">Transmembrane helix</keyword>
<proteinExistence type="predicted"/>
<evidence type="ECO:0000256" key="1">
    <source>
        <dbReference type="SAM" id="Phobius"/>
    </source>
</evidence>
<protein>
    <recommendedName>
        <fullName evidence="4">DUF1440 domain-containing protein</fullName>
    </recommendedName>
</protein>
<keyword evidence="1" id="KW-0472">Membrane</keyword>
<sequence length="174" mass="18552">MKNRNQQTDHRLEDVQADIARVATGIGIGIVAGLVGTAVMTAAQMIEMKFSGRKSSDTPYKAVKKTFGVEAQSKEDKELITNAAHIAYGTTWGVPRGLMAVFGADGAVATTTHFGAVWGTELSLLPAMDVMEPVTTWKPKAIAEDAMFHGVYAIATGITADILAKWLKEAEGNN</sequence>
<dbReference type="EMBL" id="JACRVF010000001">
    <property type="protein sequence ID" value="MBC5991868.1"/>
    <property type="molecule type" value="Genomic_DNA"/>
</dbReference>